<proteinExistence type="predicted"/>
<dbReference type="RefSeq" id="WP_110047618.1">
    <property type="nucleotide sequence ID" value="NZ_CP054612.1"/>
</dbReference>
<dbReference type="EMBL" id="QGTQ01000051">
    <property type="protein sequence ID" value="PWV88437.1"/>
    <property type="molecule type" value="Genomic_DNA"/>
</dbReference>
<comment type="caution">
    <text evidence="1">The sequence shown here is derived from an EMBL/GenBank/DDBJ whole genome shotgun (WGS) entry which is preliminary data.</text>
</comment>
<gene>
    <name evidence="1" type="ORF">DFQ01_1514</name>
</gene>
<name>A0A2V2YDF7_9BACL</name>
<sequence>MIKWFLSLSLFFTLARCDGAPSQQLGPLPAMSEALSYTTEKALANGDVVQPIDKLFGLEHWERFYSNYKLGTPDQVRITTYTLEGAPIFYDLVYDGGNTITYTFDNTLDSFGSPQRVSTTCRSIVTDSKVQNGESYRLSNCKDDLIRQTFRFSIDDVLPIPSYLRD</sequence>
<dbReference type="AlphaFoldDB" id="A0A2V2YDF7"/>
<dbReference type="InterPro" id="IPR025372">
    <property type="entry name" value="DUF4362"/>
</dbReference>
<protein>
    <submittedName>
        <fullName evidence="1">Uncharacterized protein DUF4362</fullName>
    </submittedName>
</protein>
<dbReference type="OrthoDB" id="1912370at2"/>
<reference evidence="1 2" key="1">
    <citation type="submission" date="2018-05" db="EMBL/GenBank/DDBJ databases">
        <title>Genomic Encyclopedia of Type Strains, Phase III (KMG-III): the genomes of soil and plant-associated and newly described type strains.</title>
        <authorList>
            <person name="Whitman W."/>
        </authorList>
    </citation>
    <scope>NUCLEOTIDE SEQUENCE [LARGE SCALE GENOMIC DNA]</scope>
    <source>
        <strain evidence="1 2">CECT 5696</strain>
    </source>
</reference>
<accession>A0A2V2YDF7</accession>
<dbReference type="Pfam" id="PF14275">
    <property type="entry name" value="DUF4362"/>
    <property type="match status" value="1"/>
</dbReference>
<evidence type="ECO:0000313" key="1">
    <source>
        <dbReference type="EMBL" id="PWV88437.1"/>
    </source>
</evidence>
<keyword evidence="2" id="KW-1185">Reference proteome</keyword>
<dbReference type="Proteomes" id="UP000246635">
    <property type="component" value="Unassembled WGS sequence"/>
</dbReference>
<organism evidence="1 2">
    <name type="scientific">Paenibacillus cellulosilyticus</name>
    <dbReference type="NCBI Taxonomy" id="375489"/>
    <lineage>
        <taxon>Bacteria</taxon>
        <taxon>Bacillati</taxon>
        <taxon>Bacillota</taxon>
        <taxon>Bacilli</taxon>
        <taxon>Bacillales</taxon>
        <taxon>Paenibacillaceae</taxon>
        <taxon>Paenibacillus</taxon>
    </lineage>
</organism>
<evidence type="ECO:0000313" key="2">
    <source>
        <dbReference type="Proteomes" id="UP000246635"/>
    </source>
</evidence>